<dbReference type="Proteomes" id="UP000277108">
    <property type="component" value="Unassembled WGS sequence"/>
</dbReference>
<evidence type="ECO:0000313" key="9">
    <source>
        <dbReference type="EMBL" id="RPF57700.1"/>
    </source>
</evidence>
<dbReference type="Pfam" id="PF01925">
    <property type="entry name" value="TauE"/>
    <property type="match status" value="1"/>
</dbReference>
<evidence type="ECO:0000256" key="7">
    <source>
        <dbReference type="ARBA" id="ARBA00023136"/>
    </source>
</evidence>
<feature type="transmembrane region" description="Helical" evidence="8">
    <location>
        <begin position="12"/>
        <end position="37"/>
    </location>
</feature>
<feature type="transmembrane region" description="Helical" evidence="8">
    <location>
        <begin position="49"/>
        <end position="68"/>
    </location>
</feature>
<feature type="transmembrane region" description="Helical" evidence="8">
    <location>
        <begin position="187"/>
        <end position="217"/>
    </location>
</feature>
<evidence type="ECO:0000256" key="2">
    <source>
        <dbReference type="ARBA" id="ARBA00009142"/>
    </source>
</evidence>
<dbReference type="PANTHER" id="PTHR30269">
    <property type="entry name" value="TRANSMEMBRANE PROTEIN YFCA"/>
    <property type="match status" value="1"/>
</dbReference>
<dbReference type="GO" id="GO:0005886">
    <property type="term" value="C:plasma membrane"/>
    <property type="evidence" value="ECO:0007669"/>
    <property type="project" value="UniProtKB-SubCell"/>
</dbReference>
<feature type="transmembrane region" description="Helical" evidence="8">
    <location>
        <begin position="75"/>
        <end position="95"/>
    </location>
</feature>
<dbReference type="InterPro" id="IPR052017">
    <property type="entry name" value="TSUP"/>
</dbReference>
<dbReference type="PANTHER" id="PTHR30269:SF0">
    <property type="entry name" value="MEMBRANE TRANSPORTER PROTEIN YFCA-RELATED"/>
    <property type="match status" value="1"/>
</dbReference>
<comment type="similarity">
    <text evidence="2 8">Belongs to the 4-toluene sulfonate uptake permease (TSUP) (TC 2.A.102) family.</text>
</comment>
<keyword evidence="7 8" id="KW-0472">Membrane</keyword>
<dbReference type="InterPro" id="IPR002781">
    <property type="entry name" value="TM_pro_TauE-like"/>
</dbReference>
<evidence type="ECO:0000256" key="6">
    <source>
        <dbReference type="ARBA" id="ARBA00022989"/>
    </source>
</evidence>
<feature type="transmembrane region" description="Helical" evidence="8">
    <location>
        <begin position="101"/>
        <end position="119"/>
    </location>
</feature>
<evidence type="ECO:0000256" key="8">
    <source>
        <dbReference type="RuleBase" id="RU363041"/>
    </source>
</evidence>
<sequence>MTIDWIDVSILIVFGFLAAFIDSVVGGGGLISIPALIATGLPPTTVLGTNKLASSFGALMSAINFLRAKQVDFKYVMKLFPFACIASPIGVLVAYQLPADILKPLMLIVLSVVAIYTLFKKDFEQTKVKPNRMMVYILTVILVFIAFYDGLFGGGTGTFLIFTLLMLGQSFLRAAGNAKVLNFASNISALVFFIILGEVNFIYGLIMAASMVVGSYVGSRLAILKGSSYVRILFIIVTFSLIIKGAYDYFVV</sequence>
<keyword evidence="5 8" id="KW-0812">Transmembrane</keyword>
<feature type="transmembrane region" description="Helical" evidence="8">
    <location>
        <begin position="140"/>
        <end position="167"/>
    </location>
</feature>
<protein>
    <recommendedName>
        <fullName evidence="8">Probable membrane transporter protein</fullName>
    </recommendedName>
</protein>
<evidence type="ECO:0000256" key="4">
    <source>
        <dbReference type="ARBA" id="ARBA00022475"/>
    </source>
</evidence>
<gene>
    <name evidence="9" type="ORF">EDD62_0330</name>
</gene>
<dbReference type="RefSeq" id="WP_123807282.1">
    <property type="nucleotide sequence ID" value="NZ_RKRK01000002.1"/>
</dbReference>
<keyword evidence="3" id="KW-0813">Transport</keyword>
<organism evidence="9 10">
    <name type="scientific">Abyssicoccus albus</name>
    <dbReference type="NCBI Taxonomy" id="1817405"/>
    <lineage>
        <taxon>Bacteria</taxon>
        <taxon>Bacillati</taxon>
        <taxon>Bacillota</taxon>
        <taxon>Bacilli</taxon>
        <taxon>Bacillales</taxon>
        <taxon>Abyssicoccaceae</taxon>
    </lineage>
</organism>
<keyword evidence="4 8" id="KW-1003">Cell membrane</keyword>
<keyword evidence="6 8" id="KW-1133">Transmembrane helix</keyword>
<evidence type="ECO:0000313" key="10">
    <source>
        <dbReference type="Proteomes" id="UP000277108"/>
    </source>
</evidence>
<dbReference type="AlphaFoldDB" id="A0A3N5BRM6"/>
<evidence type="ECO:0000256" key="3">
    <source>
        <dbReference type="ARBA" id="ARBA00022448"/>
    </source>
</evidence>
<keyword evidence="10" id="KW-1185">Reference proteome</keyword>
<reference evidence="9 10" key="1">
    <citation type="submission" date="2018-11" db="EMBL/GenBank/DDBJ databases">
        <title>Genomic Encyclopedia of Type Strains, Phase IV (KMG-IV): sequencing the most valuable type-strain genomes for metagenomic binning, comparative biology and taxonomic classification.</title>
        <authorList>
            <person name="Goeker M."/>
        </authorList>
    </citation>
    <scope>NUCLEOTIDE SEQUENCE [LARGE SCALE GENOMIC DNA]</scope>
    <source>
        <strain evidence="9 10">DSM 29158</strain>
    </source>
</reference>
<dbReference type="OrthoDB" id="554695at2"/>
<feature type="transmembrane region" description="Helical" evidence="8">
    <location>
        <begin position="229"/>
        <end position="247"/>
    </location>
</feature>
<dbReference type="EMBL" id="RKRK01000002">
    <property type="protein sequence ID" value="RPF57700.1"/>
    <property type="molecule type" value="Genomic_DNA"/>
</dbReference>
<proteinExistence type="inferred from homology"/>
<comment type="subcellular location">
    <subcellularLocation>
        <location evidence="1 8">Cell membrane</location>
        <topology evidence="1 8">Multi-pass membrane protein</topology>
    </subcellularLocation>
</comment>
<comment type="caution">
    <text evidence="9">The sequence shown here is derived from an EMBL/GenBank/DDBJ whole genome shotgun (WGS) entry which is preliminary data.</text>
</comment>
<evidence type="ECO:0000256" key="5">
    <source>
        <dbReference type="ARBA" id="ARBA00022692"/>
    </source>
</evidence>
<accession>A0A3N5BRM6</accession>
<evidence type="ECO:0000256" key="1">
    <source>
        <dbReference type="ARBA" id="ARBA00004651"/>
    </source>
</evidence>
<name>A0A3N5BRM6_9BACL</name>